<dbReference type="AlphaFoldDB" id="A0AAD2JLM4"/>
<dbReference type="Gene3D" id="3.40.50.1110">
    <property type="entry name" value="SGNH hydrolase"/>
    <property type="match status" value="1"/>
</dbReference>
<dbReference type="InterPro" id="IPR036514">
    <property type="entry name" value="SGNH_hydro_sf"/>
</dbReference>
<sequence length="335" mass="36912">MERTGTIRGGHTSSESQDIKNHHGTLLDNTADNNNRRRSVAIAHIGNSIQYFNDCPRMLEHMMNQRYDVTQDSCLRGGANVTGLFEKGNGMRNKFATPAALKPDGTYDIGSPTVEALLSSSPPDAEESKWDYVIINDHTQAPVREANKTESIQTFQEKYIPLLDSNNKNATVILLMTAAYKSPAKNSSDLGDFDNFTKSLVDGYAEYATLFSNAKIAPLGLAYQYIREHNQRANDPTTTSEAPSAVVSWEALYAPDDFHPSPHGTYLEACLLYCTITGQEPPEYQVGWWSTARYMQPPTVQPPMPLPTVEEADYLKKVASHLCNIAPAAGATSSL</sequence>
<feature type="region of interest" description="Disordered" evidence="1">
    <location>
        <begin position="1"/>
        <end position="32"/>
    </location>
</feature>
<keyword evidence="4" id="KW-1185">Reference proteome</keyword>
<evidence type="ECO:0000256" key="1">
    <source>
        <dbReference type="SAM" id="MobiDB-lite"/>
    </source>
</evidence>
<name>A0AAD2JLM4_9STRA</name>
<evidence type="ECO:0000313" key="3">
    <source>
        <dbReference type="EMBL" id="CAJ1962068.1"/>
    </source>
</evidence>
<evidence type="ECO:0000259" key="2">
    <source>
        <dbReference type="PROSITE" id="PS50835"/>
    </source>
</evidence>
<evidence type="ECO:0000313" key="4">
    <source>
        <dbReference type="Proteomes" id="UP001295423"/>
    </source>
</evidence>
<dbReference type="Proteomes" id="UP001295423">
    <property type="component" value="Unassembled WGS sequence"/>
</dbReference>
<dbReference type="PROSITE" id="PS50835">
    <property type="entry name" value="IG_LIKE"/>
    <property type="match status" value="1"/>
</dbReference>
<protein>
    <recommendedName>
        <fullName evidence="2">Ig-like domain-containing protein</fullName>
    </recommendedName>
</protein>
<comment type="caution">
    <text evidence="3">The sequence shown here is derived from an EMBL/GenBank/DDBJ whole genome shotgun (WGS) entry which is preliminary data.</text>
</comment>
<dbReference type="SUPFAM" id="SSF52266">
    <property type="entry name" value="SGNH hydrolase"/>
    <property type="match status" value="1"/>
</dbReference>
<reference evidence="3" key="1">
    <citation type="submission" date="2023-08" db="EMBL/GenBank/DDBJ databases">
        <authorList>
            <person name="Audoor S."/>
            <person name="Bilcke G."/>
        </authorList>
    </citation>
    <scope>NUCLEOTIDE SEQUENCE</scope>
</reference>
<organism evidence="3 4">
    <name type="scientific">Cylindrotheca closterium</name>
    <dbReference type="NCBI Taxonomy" id="2856"/>
    <lineage>
        <taxon>Eukaryota</taxon>
        <taxon>Sar</taxon>
        <taxon>Stramenopiles</taxon>
        <taxon>Ochrophyta</taxon>
        <taxon>Bacillariophyta</taxon>
        <taxon>Bacillariophyceae</taxon>
        <taxon>Bacillariophycidae</taxon>
        <taxon>Bacillariales</taxon>
        <taxon>Bacillariaceae</taxon>
        <taxon>Cylindrotheca</taxon>
    </lineage>
</organism>
<accession>A0AAD2JLM4</accession>
<dbReference type="InterPro" id="IPR007110">
    <property type="entry name" value="Ig-like_dom"/>
</dbReference>
<gene>
    <name evidence="3" type="ORF">CYCCA115_LOCUS19510</name>
</gene>
<feature type="domain" description="Ig-like" evidence="2">
    <location>
        <begin position="243"/>
        <end position="335"/>
    </location>
</feature>
<proteinExistence type="predicted"/>
<dbReference type="EMBL" id="CAKOGP040002092">
    <property type="protein sequence ID" value="CAJ1962068.1"/>
    <property type="molecule type" value="Genomic_DNA"/>
</dbReference>